<evidence type="ECO:0000313" key="3">
    <source>
        <dbReference type="EMBL" id="EKM57372.1"/>
    </source>
</evidence>
<feature type="region of interest" description="Disordered" evidence="1">
    <location>
        <begin position="86"/>
        <end position="111"/>
    </location>
</feature>
<keyword evidence="2" id="KW-1133">Transmembrane helix</keyword>
<evidence type="ECO:0000256" key="2">
    <source>
        <dbReference type="SAM" id="Phobius"/>
    </source>
</evidence>
<keyword evidence="4" id="KW-1185">Reference proteome</keyword>
<dbReference type="Proteomes" id="UP000008370">
    <property type="component" value="Unassembled WGS sequence"/>
</dbReference>
<reference evidence="3 4" key="1">
    <citation type="journal article" date="2012" name="BMC Genomics">
        <title>Comparative genomics of the white-rot fungi, Phanerochaete carnosa and P. chrysosporium, to elucidate the genetic basis of the distinct wood types they colonize.</title>
        <authorList>
            <person name="Suzuki H."/>
            <person name="MacDonald J."/>
            <person name="Syed K."/>
            <person name="Salamov A."/>
            <person name="Hori C."/>
            <person name="Aerts A."/>
            <person name="Henrissat B."/>
            <person name="Wiebenga A."/>
            <person name="vanKuyk P.A."/>
            <person name="Barry K."/>
            <person name="Lindquist E."/>
            <person name="LaButti K."/>
            <person name="Lapidus A."/>
            <person name="Lucas S."/>
            <person name="Coutinho P."/>
            <person name="Gong Y."/>
            <person name="Samejima M."/>
            <person name="Mahadevan R."/>
            <person name="Abou-Zaid M."/>
            <person name="de Vries R.P."/>
            <person name="Igarashi K."/>
            <person name="Yadav J.S."/>
            <person name="Grigoriev I.V."/>
            <person name="Master E.R."/>
        </authorList>
    </citation>
    <scope>NUCLEOTIDE SEQUENCE [LARGE SCALE GENOMIC DNA]</scope>
    <source>
        <strain evidence="3 4">HHB-10118-sp</strain>
    </source>
</reference>
<name>K5X3K3_PHACS</name>
<protein>
    <submittedName>
        <fullName evidence="3">Uncharacterized protein</fullName>
    </submittedName>
</protein>
<dbReference type="KEGG" id="pco:PHACADRAFT_255094"/>
<feature type="transmembrane region" description="Helical" evidence="2">
    <location>
        <begin position="6"/>
        <end position="27"/>
    </location>
</feature>
<evidence type="ECO:0000313" key="4">
    <source>
        <dbReference type="Proteomes" id="UP000008370"/>
    </source>
</evidence>
<dbReference type="HOGENOM" id="CLU_2159304_0_0_1"/>
<evidence type="ECO:0000256" key="1">
    <source>
        <dbReference type="SAM" id="MobiDB-lite"/>
    </source>
</evidence>
<gene>
    <name evidence="3" type="ORF">PHACADRAFT_255094</name>
</gene>
<keyword evidence="2" id="KW-0812">Transmembrane</keyword>
<dbReference type="RefSeq" id="XP_007395183.1">
    <property type="nucleotide sequence ID" value="XM_007395121.1"/>
</dbReference>
<proteinExistence type="predicted"/>
<organism evidence="3 4">
    <name type="scientific">Phanerochaete carnosa (strain HHB-10118-sp)</name>
    <name type="common">White-rot fungus</name>
    <name type="synonym">Peniophora carnosa</name>
    <dbReference type="NCBI Taxonomy" id="650164"/>
    <lineage>
        <taxon>Eukaryota</taxon>
        <taxon>Fungi</taxon>
        <taxon>Dikarya</taxon>
        <taxon>Basidiomycota</taxon>
        <taxon>Agaricomycotina</taxon>
        <taxon>Agaricomycetes</taxon>
        <taxon>Polyporales</taxon>
        <taxon>Phanerochaetaceae</taxon>
        <taxon>Phanerochaete</taxon>
    </lineage>
</organism>
<accession>K5X3K3</accession>
<dbReference type="AlphaFoldDB" id="K5X3K3"/>
<feature type="compositionally biased region" description="Basic and acidic residues" evidence="1">
    <location>
        <begin position="86"/>
        <end position="97"/>
    </location>
</feature>
<dbReference type="GeneID" id="18916222"/>
<dbReference type="OrthoDB" id="10453380at2759"/>
<keyword evidence="2" id="KW-0472">Membrane</keyword>
<dbReference type="EMBL" id="JH930471">
    <property type="protein sequence ID" value="EKM57372.1"/>
    <property type="molecule type" value="Genomic_DNA"/>
</dbReference>
<dbReference type="InParanoid" id="K5X3K3"/>
<sequence length="111" mass="12470">MSAGTHASLILGLCLLALMLFLGVLMIDFQRKLSRLDREALEARGITPGHCARCGQQLPRNWLFWTQRYVCSPACTQLPAITRRRAQNEAEDAKGVEPTKGSHFREMIDDV</sequence>